<feature type="region of interest" description="Disordered" evidence="5">
    <location>
        <begin position="1"/>
        <end position="75"/>
    </location>
</feature>
<dbReference type="EMBL" id="KV441512">
    <property type="protein sequence ID" value="OAG13411.1"/>
    <property type="molecule type" value="Genomic_DNA"/>
</dbReference>
<dbReference type="Proteomes" id="UP000077248">
    <property type="component" value="Unassembled WGS sequence"/>
</dbReference>
<reference evidence="6 7" key="1">
    <citation type="submission" date="2016-05" db="EMBL/GenBank/DDBJ databases">
        <title>Comparative analysis of secretome profiles of manganese(II)-oxidizing ascomycete fungi.</title>
        <authorList>
            <consortium name="DOE Joint Genome Institute"/>
            <person name="Zeiner C.A."/>
            <person name="Purvine S.O."/>
            <person name="Zink E.M."/>
            <person name="Wu S."/>
            <person name="Pasa-Tolic L."/>
            <person name="Chaput D.L."/>
            <person name="Haridas S."/>
            <person name="Grigoriev I.V."/>
            <person name="Santelli C.M."/>
            <person name="Hansel C.M."/>
        </authorList>
    </citation>
    <scope>NUCLEOTIDE SEQUENCE [LARGE SCALE GENOMIC DNA]</scope>
    <source>
        <strain evidence="6 7">SRC1lrK2f</strain>
    </source>
</reference>
<feature type="compositionally biased region" description="Low complexity" evidence="5">
    <location>
        <begin position="20"/>
        <end position="38"/>
    </location>
</feature>
<evidence type="ECO:0000256" key="5">
    <source>
        <dbReference type="SAM" id="MobiDB-lite"/>
    </source>
</evidence>
<dbReference type="PANTHER" id="PTHR31069:SF25">
    <property type="entry name" value="TRANSCRIPTION FACTOR, PUTATIVE (EUROFUNG)-RELATED"/>
    <property type="match status" value="1"/>
</dbReference>
<protein>
    <recommendedName>
        <fullName evidence="8">Transcription factor domain-containing protein</fullName>
    </recommendedName>
</protein>
<gene>
    <name evidence="6" type="ORF">CC77DRAFT_1100819</name>
</gene>
<evidence type="ECO:0000256" key="2">
    <source>
        <dbReference type="ARBA" id="ARBA00023125"/>
    </source>
</evidence>
<evidence type="ECO:0000313" key="6">
    <source>
        <dbReference type="EMBL" id="OAG13411.1"/>
    </source>
</evidence>
<proteinExistence type="predicted"/>
<dbReference type="AlphaFoldDB" id="A0A177D1S2"/>
<dbReference type="PANTHER" id="PTHR31069">
    <property type="entry name" value="OLEATE-ACTIVATED TRANSCRIPTION FACTOR 1-RELATED"/>
    <property type="match status" value="1"/>
</dbReference>
<keyword evidence="7" id="KW-1185">Reference proteome</keyword>
<feature type="compositionally biased region" description="Polar residues" evidence="5">
    <location>
        <begin position="39"/>
        <end position="62"/>
    </location>
</feature>
<dbReference type="STRING" id="5599.A0A177D1S2"/>
<evidence type="ECO:0000256" key="4">
    <source>
        <dbReference type="ARBA" id="ARBA00023242"/>
    </source>
</evidence>
<keyword evidence="2" id="KW-0238">DNA-binding</keyword>
<organism evidence="6 7">
    <name type="scientific">Alternaria alternata</name>
    <name type="common">Alternaria rot fungus</name>
    <name type="synonym">Torula alternata</name>
    <dbReference type="NCBI Taxonomy" id="5599"/>
    <lineage>
        <taxon>Eukaryota</taxon>
        <taxon>Fungi</taxon>
        <taxon>Dikarya</taxon>
        <taxon>Ascomycota</taxon>
        <taxon>Pezizomycotina</taxon>
        <taxon>Dothideomycetes</taxon>
        <taxon>Pleosporomycetidae</taxon>
        <taxon>Pleosporales</taxon>
        <taxon>Pleosporineae</taxon>
        <taxon>Pleosporaceae</taxon>
        <taxon>Alternaria</taxon>
        <taxon>Alternaria sect. Alternaria</taxon>
        <taxon>Alternaria alternata complex</taxon>
    </lineage>
</organism>
<dbReference type="KEGG" id="aalt:CC77DRAFT_1100819"/>
<evidence type="ECO:0000256" key="1">
    <source>
        <dbReference type="ARBA" id="ARBA00023015"/>
    </source>
</evidence>
<dbReference type="OMA" id="ARCYMID"/>
<keyword evidence="1" id="KW-0805">Transcription regulation</keyword>
<name>A0A177D1S2_ALTAL</name>
<dbReference type="GO" id="GO:0003677">
    <property type="term" value="F:DNA binding"/>
    <property type="evidence" value="ECO:0007669"/>
    <property type="project" value="UniProtKB-KW"/>
</dbReference>
<dbReference type="InterPro" id="IPR050675">
    <property type="entry name" value="OAF3"/>
</dbReference>
<dbReference type="GeneID" id="29115690"/>
<dbReference type="Pfam" id="PF11951">
    <property type="entry name" value="Fungal_trans_2"/>
    <property type="match status" value="1"/>
</dbReference>
<keyword evidence="3" id="KW-0804">Transcription</keyword>
<evidence type="ECO:0000313" key="7">
    <source>
        <dbReference type="Proteomes" id="UP000077248"/>
    </source>
</evidence>
<keyword evidence="4" id="KW-0539">Nucleus</keyword>
<evidence type="ECO:0008006" key="8">
    <source>
        <dbReference type="Google" id="ProtNLM"/>
    </source>
</evidence>
<accession>A0A177D1S2</accession>
<sequence>MSTGPPALKSAQIPPPTPFAQRQAASQSTTASQDASSTEPNQQQSGEAASPNGPQQDDQVPQDSILPPHRSSPANIPLLSQEIASSSAEIPSHPPACPSSMLPLEDVRHVEGDTGIEMNESDLFSYHSAGSFSDLESLLDNSAVLGWNDLFGSTTSLLMPVIHDETYHDSLEVLANVASHPHGFNDGDQFPRHSFEAESLLSGQSMGTFAAVTSPQPPPYTQTELNGAEVLEDAKVLLKHFRDVVISQFAPLPMHSKSPWEILNWSNAVHTLADITFLQSSNVKHANLANLFAIIGCSAHTITKTQNYPGVLSYQRGTQILDYASRHAKSHMQESLKSETAGPGKSKYKDQLMALFSLVALATLSGNSADARCYIIDAERLLRLRGLAKRDVSRKARLLHHVYTWLRIVGESTFMLHDLTSAGFQEKIERMIQKSTAVSSVSSASEQNAVLADEHPQLDDFLRVETHGPDSDLHMGTSKDQEAGLRDIHLSDPREWPKTLYMDIYGIPEDWLSLVSQTTRVANIIDFLEQTTEQMPRAFTDSLQRKTTRLEHMICSFSAKHSVLETPVPSDSNNEITPNHSISSRAMLRAMGSALVIFFYRRIRNVHPFILQSHVNDVITALRDFDIAQGPTNMMSLGTPWPAFIAGCEALPTSSRDWLMGWMEKGASRSACNGFTASQKVMREVWEQRDVAGAIQNPESGISNRGKVYSWVDVLREGKFWLMLY</sequence>
<evidence type="ECO:0000256" key="3">
    <source>
        <dbReference type="ARBA" id="ARBA00023163"/>
    </source>
</evidence>
<dbReference type="RefSeq" id="XP_018378832.1">
    <property type="nucleotide sequence ID" value="XM_018530096.1"/>
</dbReference>
<dbReference type="VEuPathDB" id="FungiDB:CC77DRAFT_1100819"/>
<dbReference type="InterPro" id="IPR021858">
    <property type="entry name" value="Fun_TF"/>
</dbReference>